<reference evidence="3" key="1">
    <citation type="journal article" date="2019" name="Int. J. Syst. Evol. Microbiol.">
        <title>The Global Catalogue of Microorganisms (GCM) 10K type strain sequencing project: providing services to taxonomists for standard genome sequencing and annotation.</title>
        <authorList>
            <consortium name="The Broad Institute Genomics Platform"/>
            <consortium name="The Broad Institute Genome Sequencing Center for Infectious Disease"/>
            <person name="Wu L."/>
            <person name="Ma J."/>
        </authorList>
    </citation>
    <scope>NUCLEOTIDE SEQUENCE [LARGE SCALE GENOMIC DNA]</scope>
    <source>
        <strain evidence="3">JCM 9373</strain>
    </source>
</reference>
<evidence type="ECO:0000313" key="2">
    <source>
        <dbReference type="EMBL" id="GAA3143192.1"/>
    </source>
</evidence>
<accession>A0ABP6NBZ5</accession>
<dbReference type="Proteomes" id="UP001500320">
    <property type="component" value="Unassembled WGS sequence"/>
</dbReference>
<feature type="compositionally biased region" description="Basic residues" evidence="1">
    <location>
        <begin position="55"/>
        <end position="69"/>
    </location>
</feature>
<gene>
    <name evidence="2" type="ORF">GCM10010466_37710</name>
</gene>
<evidence type="ECO:0000313" key="3">
    <source>
        <dbReference type="Proteomes" id="UP001500320"/>
    </source>
</evidence>
<keyword evidence="3" id="KW-1185">Reference proteome</keyword>
<feature type="region of interest" description="Disordered" evidence="1">
    <location>
        <begin position="45"/>
        <end position="69"/>
    </location>
</feature>
<proteinExistence type="predicted"/>
<dbReference type="RefSeq" id="WP_344861233.1">
    <property type="nucleotide sequence ID" value="NZ_BAAAUT010000029.1"/>
</dbReference>
<comment type="caution">
    <text evidence="2">The sequence shown here is derived from an EMBL/GenBank/DDBJ whole genome shotgun (WGS) entry which is preliminary data.</text>
</comment>
<dbReference type="EMBL" id="BAAAUT010000029">
    <property type="protein sequence ID" value="GAA3143192.1"/>
    <property type="molecule type" value="Genomic_DNA"/>
</dbReference>
<name>A0ABP6NBZ5_9ACTN</name>
<evidence type="ECO:0000256" key="1">
    <source>
        <dbReference type="SAM" id="MobiDB-lite"/>
    </source>
</evidence>
<protein>
    <submittedName>
        <fullName evidence="2">Uncharacterized protein</fullName>
    </submittedName>
</protein>
<sequence>MTAEPLTGHRCPTCKAKGTCWLDAETQQITCTECGQASLVLIAPEPMPEPAPAKPARRTRKSTARSTAK</sequence>
<organism evidence="2 3">
    <name type="scientific">Planomonospora alba</name>
    <dbReference type="NCBI Taxonomy" id="161354"/>
    <lineage>
        <taxon>Bacteria</taxon>
        <taxon>Bacillati</taxon>
        <taxon>Actinomycetota</taxon>
        <taxon>Actinomycetes</taxon>
        <taxon>Streptosporangiales</taxon>
        <taxon>Streptosporangiaceae</taxon>
        <taxon>Planomonospora</taxon>
    </lineage>
</organism>